<dbReference type="OrthoDB" id="420076at2759"/>
<feature type="non-terminal residue" evidence="1">
    <location>
        <position position="1"/>
    </location>
</feature>
<evidence type="ECO:0000313" key="1">
    <source>
        <dbReference type="EMBL" id="KAG7445558.1"/>
    </source>
</evidence>
<dbReference type="EMBL" id="MU250536">
    <property type="protein sequence ID" value="KAG7445558.1"/>
    <property type="molecule type" value="Genomic_DNA"/>
</dbReference>
<proteinExistence type="predicted"/>
<accession>A0A9P7VQH7</accession>
<keyword evidence="2" id="KW-1185">Reference proteome</keyword>
<organism evidence="1 2">
    <name type="scientific">Guyanagaster necrorhizus</name>
    <dbReference type="NCBI Taxonomy" id="856835"/>
    <lineage>
        <taxon>Eukaryota</taxon>
        <taxon>Fungi</taxon>
        <taxon>Dikarya</taxon>
        <taxon>Basidiomycota</taxon>
        <taxon>Agaricomycotina</taxon>
        <taxon>Agaricomycetes</taxon>
        <taxon>Agaricomycetidae</taxon>
        <taxon>Agaricales</taxon>
        <taxon>Marasmiineae</taxon>
        <taxon>Physalacriaceae</taxon>
        <taxon>Guyanagaster</taxon>
    </lineage>
</organism>
<evidence type="ECO:0000313" key="2">
    <source>
        <dbReference type="Proteomes" id="UP000812287"/>
    </source>
</evidence>
<dbReference type="AlphaFoldDB" id="A0A9P7VQH7"/>
<evidence type="ECO:0008006" key="3">
    <source>
        <dbReference type="Google" id="ProtNLM"/>
    </source>
</evidence>
<comment type="caution">
    <text evidence="1">The sequence shown here is derived from an EMBL/GenBank/DDBJ whole genome shotgun (WGS) entry which is preliminary data.</text>
</comment>
<dbReference type="Proteomes" id="UP000812287">
    <property type="component" value="Unassembled WGS sequence"/>
</dbReference>
<gene>
    <name evidence="1" type="ORF">BT62DRAFT_896431</name>
</gene>
<name>A0A9P7VQH7_9AGAR</name>
<protein>
    <recommendedName>
        <fullName evidence="3">PPM-type phosphatase domain-containing protein</fullName>
    </recommendedName>
</protein>
<dbReference type="GeneID" id="66105555"/>
<dbReference type="Gene3D" id="3.60.40.10">
    <property type="entry name" value="PPM-type phosphatase domain"/>
    <property type="match status" value="1"/>
</dbReference>
<sequence>DEEIGNAVKNLCSDPFTLNYLQAVALINANKPIFQRAFSGSMLSLALINEEQENMWLAGLGDSTVVISCEDPDGIGYGEGLLTLHSMCTLKKYLSITMMHPLEEKETIMENGQLLGVVPYTRDM</sequence>
<dbReference type="InterPro" id="IPR036457">
    <property type="entry name" value="PPM-type-like_dom_sf"/>
</dbReference>
<reference evidence="1" key="1">
    <citation type="submission" date="2020-11" db="EMBL/GenBank/DDBJ databases">
        <title>Adaptations for nitrogen fixation in a non-lichenized fungal sporocarp promotes dispersal by wood-feeding termites.</title>
        <authorList>
            <consortium name="DOE Joint Genome Institute"/>
            <person name="Koch R.A."/>
            <person name="Yoon G."/>
            <person name="Arayal U."/>
            <person name="Lail K."/>
            <person name="Amirebrahimi M."/>
            <person name="Labutti K."/>
            <person name="Lipzen A."/>
            <person name="Riley R."/>
            <person name="Barry K."/>
            <person name="Henrissat B."/>
            <person name="Grigoriev I.V."/>
            <person name="Herr J.R."/>
            <person name="Aime M.C."/>
        </authorList>
    </citation>
    <scope>NUCLEOTIDE SEQUENCE</scope>
    <source>
        <strain evidence="1">MCA 3950</strain>
    </source>
</reference>
<dbReference type="RefSeq" id="XP_043039058.1">
    <property type="nucleotide sequence ID" value="XM_043183258.1"/>
</dbReference>